<keyword evidence="3" id="KW-1185">Reference proteome</keyword>
<dbReference type="EMBL" id="OV170229">
    <property type="protein sequence ID" value="CAH0731628.1"/>
    <property type="molecule type" value="Genomic_DNA"/>
</dbReference>
<evidence type="ECO:0000313" key="2">
    <source>
        <dbReference type="EMBL" id="CAH0731628.1"/>
    </source>
</evidence>
<feature type="non-terminal residue" evidence="2">
    <location>
        <position position="176"/>
    </location>
</feature>
<sequence length="176" mass="19892">MKAFPVLVRLRLKLEYGGFGAWGGLLRVGGVCGVRGGHVVRVDVGDVLRRRPQPRAKPGRGVRGQTLFQVLQCGFERSHHAQLQPTTRVTSPSRRAYPYRPPTDPVPSRTDHRSRQAYTSVVWIPLARSRRRVLLYLHMPDDGSPVPGGHAKETRCDRQILASMVREDRSWVRVEV</sequence>
<organism evidence="2 3">
    <name type="scientific">Brenthis ino</name>
    <name type="common">lesser marbled fritillary</name>
    <dbReference type="NCBI Taxonomy" id="405034"/>
    <lineage>
        <taxon>Eukaryota</taxon>
        <taxon>Metazoa</taxon>
        <taxon>Ecdysozoa</taxon>
        <taxon>Arthropoda</taxon>
        <taxon>Hexapoda</taxon>
        <taxon>Insecta</taxon>
        <taxon>Pterygota</taxon>
        <taxon>Neoptera</taxon>
        <taxon>Endopterygota</taxon>
        <taxon>Lepidoptera</taxon>
        <taxon>Glossata</taxon>
        <taxon>Ditrysia</taxon>
        <taxon>Papilionoidea</taxon>
        <taxon>Nymphalidae</taxon>
        <taxon>Heliconiinae</taxon>
        <taxon>Argynnini</taxon>
        <taxon>Brenthis</taxon>
    </lineage>
</organism>
<dbReference type="AlphaFoldDB" id="A0A8J9V4Q8"/>
<feature type="region of interest" description="Disordered" evidence="1">
    <location>
        <begin position="81"/>
        <end position="112"/>
    </location>
</feature>
<reference evidence="2" key="1">
    <citation type="submission" date="2021-12" db="EMBL/GenBank/DDBJ databases">
        <authorList>
            <person name="Martin H S."/>
        </authorList>
    </citation>
    <scope>NUCLEOTIDE SEQUENCE</scope>
</reference>
<name>A0A8J9V4Q8_9NEOP</name>
<protein>
    <submittedName>
        <fullName evidence="2">Uncharacterized protein</fullName>
    </submittedName>
</protein>
<proteinExistence type="predicted"/>
<gene>
    <name evidence="2" type="ORF">BINO364_LOCUS16441</name>
</gene>
<accession>A0A8J9V4Q8</accession>
<dbReference type="Proteomes" id="UP000838878">
    <property type="component" value="Chromosome 9"/>
</dbReference>
<evidence type="ECO:0000313" key="3">
    <source>
        <dbReference type="Proteomes" id="UP000838878"/>
    </source>
</evidence>
<feature type="compositionally biased region" description="Polar residues" evidence="1">
    <location>
        <begin position="81"/>
        <end position="90"/>
    </location>
</feature>
<evidence type="ECO:0000256" key="1">
    <source>
        <dbReference type="SAM" id="MobiDB-lite"/>
    </source>
</evidence>